<dbReference type="InterPro" id="IPR026870">
    <property type="entry name" value="Zinc_ribbon_dom"/>
</dbReference>
<evidence type="ECO:0000256" key="1">
    <source>
        <dbReference type="SAM" id="MobiDB-lite"/>
    </source>
</evidence>
<organism evidence="4 5">
    <name type="scientific">Caldimonas mangrovi</name>
    <dbReference type="NCBI Taxonomy" id="2944811"/>
    <lineage>
        <taxon>Bacteria</taxon>
        <taxon>Pseudomonadati</taxon>
        <taxon>Pseudomonadota</taxon>
        <taxon>Betaproteobacteria</taxon>
        <taxon>Burkholderiales</taxon>
        <taxon>Sphaerotilaceae</taxon>
        <taxon>Caldimonas</taxon>
    </lineage>
</organism>
<dbReference type="Pfam" id="PF13240">
    <property type="entry name" value="Zn_Ribbon_1"/>
    <property type="match status" value="1"/>
</dbReference>
<feature type="transmembrane region" description="Helical" evidence="2">
    <location>
        <begin position="132"/>
        <end position="159"/>
    </location>
</feature>
<feature type="transmembrane region" description="Helical" evidence="2">
    <location>
        <begin position="247"/>
        <end position="279"/>
    </location>
</feature>
<feature type="region of interest" description="Disordered" evidence="1">
    <location>
        <begin position="312"/>
        <end position="366"/>
    </location>
</feature>
<feature type="domain" description="Zinc-ribbon" evidence="3">
    <location>
        <begin position="390"/>
        <end position="411"/>
    </location>
</feature>
<feature type="transmembrane region" description="Helical" evidence="2">
    <location>
        <begin position="194"/>
        <end position="227"/>
    </location>
</feature>
<sequence length="412" mass="42607">MSTPFNFSPSGPYSLMRIGEAWRNRPGLLTLLCTFVGMAVLFGIGFATGVPVLVALFMLAGYVLMLLGTVTAGHQFMDQAQGRPITPTLPAFTASPMVVLRMLGLLLILGAALLVWFLAAAVLLYLCKIPGIGGLLLIVVLPVLTFTGALLFLGLYVAWALSAPALFEGHSLKRALSQLWAVASQRPLEAFLHLVLLFLVVGFVAMLVGGFVGMGFMASAGLSASILDGMPFGGMGSMMNGMDGYGAVGPSVSVMYGGMIGAGIVWAVVGAVFGALMLYGLCLTYLKLTSGLNVEAAEAALDTALAKTREKAQQAADEARRRAQEVQEAARQRAEQARKAEPSATTAPAAAAAPAPAPPSAPAAEERTVIMPSPAAPAAPVTGNAAQLACPSCHSPISPNDVFCGSCGHKLK</sequence>
<keyword evidence="2" id="KW-0472">Membrane</keyword>
<dbReference type="RefSeq" id="WP_251780192.1">
    <property type="nucleotide sequence ID" value="NZ_JAMKFE010000013.1"/>
</dbReference>
<feature type="transmembrane region" description="Helical" evidence="2">
    <location>
        <begin position="98"/>
        <end position="126"/>
    </location>
</feature>
<comment type="caution">
    <text evidence="4">The sequence shown here is derived from an EMBL/GenBank/DDBJ whole genome shotgun (WGS) entry which is preliminary data.</text>
</comment>
<feature type="transmembrane region" description="Helical" evidence="2">
    <location>
        <begin position="26"/>
        <end position="47"/>
    </location>
</feature>
<dbReference type="Proteomes" id="UP001165541">
    <property type="component" value="Unassembled WGS sequence"/>
</dbReference>
<protein>
    <recommendedName>
        <fullName evidence="3">Zinc-ribbon domain-containing protein</fullName>
    </recommendedName>
</protein>
<keyword evidence="2" id="KW-1133">Transmembrane helix</keyword>
<accession>A0ABT0YSJ7</accession>
<feature type="transmembrane region" description="Helical" evidence="2">
    <location>
        <begin position="53"/>
        <end position="77"/>
    </location>
</feature>
<proteinExistence type="predicted"/>
<evidence type="ECO:0000313" key="4">
    <source>
        <dbReference type="EMBL" id="MCM5681711.1"/>
    </source>
</evidence>
<feature type="compositionally biased region" description="Low complexity" evidence="1">
    <location>
        <begin position="342"/>
        <end position="354"/>
    </location>
</feature>
<keyword evidence="5" id="KW-1185">Reference proteome</keyword>
<feature type="compositionally biased region" description="Basic and acidic residues" evidence="1">
    <location>
        <begin position="312"/>
        <end position="341"/>
    </location>
</feature>
<evidence type="ECO:0000259" key="3">
    <source>
        <dbReference type="Pfam" id="PF13240"/>
    </source>
</evidence>
<evidence type="ECO:0000313" key="5">
    <source>
        <dbReference type="Proteomes" id="UP001165541"/>
    </source>
</evidence>
<keyword evidence="2" id="KW-0812">Transmembrane</keyword>
<gene>
    <name evidence="4" type="ORF">M8A51_19465</name>
</gene>
<evidence type="ECO:0000256" key="2">
    <source>
        <dbReference type="SAM" id="Phobius"/>
    </source>
</evidence>
<name>A0ABT0YSJ7_9BURK</name>
<reference evidence="4" key="1">
    <citation type="submission" date="2022-05" db="EMBL/GenBank/DDBJ databases">
        <title>Schlegelella sp. nov., isolated from mangrove soil.</title>
        <authorList>
            <person name="Liu Y."/>
            <person name="Ge X."/>
            <person name="Liu W."/>
        </authorList>
    </citation>
    <scope>NUCLEOTIDE SEQUENCE</scope>
    <source>
        <strain evidence="4">S2-27</strain>
    </source>
</reference>
<dbReference type="EMBL" id="JAMKFE010000013">
    <property type="protein sequence ID" value="MCM5681711.1"/>
    <property type="molecule type" value="Genomic_DNA"/>
</dbReference>